<evidence type="ECO:0000313" key="3">
    <source>
        <dbReference type="Proteomes" id="UP001176961"/>
    </source>
</evidence>
<dbReference type="InterPro" id="IPR014044">
    <property type="entry name" value="CAP_dom"/>
</dbReference>
<dbReference type="Gene3D" id="3.40.33.10">
    <property type="entry name" value="CAP"/>
    <property type="match status" value="2"/>
</dbReference>
<comment type="caution">
    <text evidence="2">The sequence shown here is derived from an EMBL/GenBank/DDBJ whole genome shotgun (WGS) entry which is preliminary data.</text>
</comment>
<feature type="domain" description="SCP" evidence="1">
    <location>
        <begin position="271"/>
        <end position="424"/>
    </location>
</feature>
<name>A0AA36GHI5_CYLNA</name>
<dbReference type="InterPro" id="IPR002413">
    <property type="entry name" value="V5_allergen-like"/>
</dbReference>
<dbReference type="PANTHER" id="PTHR10334">
    <property type="entry name" value="CYSTEINE-RICH SECRETORY PROTEIN-RELATED"/>
    <property type="match status" value="1"/>
</dbReference>
<evidence type="ECO:0000259" key="1">
    <source>
        <dbReference type="SMART" id="SM00198"/>
    </source>
</evidence>
<dbReference type="InterPro" id="IPR001283">
    <property type="entry name" value="CRISP-related"/>
</dbReference>
<accession>A0AA36GHI5</accession>
<keyword evidence="3" id="KW-1185">Reference proteome</keyword>
<evidence type="ECO:0000313" key="2">
    <source>
        <dbReference type="EMBL" id="CAJ0591608.1"/>
    </source>
</evidence>
<organism evidence="2 3">
    <name type="scientific">Cylicocyclus nassatus</name>
    <name type="common">Nematode worm</name>
    <dbReference type="NCBI Taxonomy" id="53992"/>
    <lineage>
        <taxon>Eukaryota</taxon>
        <taxon>Metazoa</taxon>
        <taxon>Ecdysozoa</taxon>
        <taxon>Nematoda</taxon>
        <taxon>Chromadorea</taxon>
        <taxon>Rhabditida</taxon>
        <taxon>Rhabditina</taxon>
        <taxon>Rhabditomorpha</taxon>
        <taxon>Strongyloidea</taxon>
        <taxon>Strongylidae</taxon>
        <taxon>Cylicocyclus</taxon>
    </lineage>
</organism>
<dbReference type="SUPFAM" id="SSF55797">
    <property type="entry name" value="PR-1-like"/>
    <property type="match status" value="2"/>
</dbReference>
<dbReference type="PRINTS" id="PR00838">
    <property type="entry name" value="V5ALLERGEN"/>
</dbReference>
<dbReference type="CDD" id="cd05380">
    <property type="entry name" value="CAP_euk"/>
    <property type="match status" value="2"/>
</dbReference>
<reference evidence="2" key="1">
    <citation type="submission" date="2023-07" db="EMBL/GenBank/DDBJ databases">
        <authorList>
            <consortium name="CYATHOMIX"/>
        </authorList>
    </citation>
    <scope>NUCLEOTIDE SEQUENCE</scope>
    <source>
        <strain evidence="2">N/A</strain>
    </source>
</reference>
<dbReference type="Pfam" id="PF00188">
    <property type="entry name" value="CAP"/>
    <property type="match status" value="2"/>
</dbReference>
<dbReference type="AlphaFoldDB" id="A0AA36GHI5"/>
<gene>
    <name evidence="2" type="ORF">CYNAS_LOCUS3591</name>
</gene>
<feature type="domain" description="SCP" evidence="1">
    <location>
        <begin position="33"/>
        <end position="181"/>
    </location>
</feature>
<sequence>MLVDIVICIFLTSVGLADATHDYQCWNPKSTDEYRQKFLTQINSRRKDIADGKAENRYGLLPKGKNIYMLYYWCDLELLAQEVADKCDVSARAPVGYSKVIARFSPSASNTMGLADKSIKQWWDEISKIININSTIIATEDSKAFATLANGKARKLGCAQNLCGEDFYAVCVLDAKTPAIGEQIYEIGTGCTTDAECTTFTGSTCDVDINQCVGGLPGSYEEEEEPAFATASPSATTCWTTTPKTTTTTELRTIDPAFNKRCPNNQVIDDFVRSAFLLNHNALREQLAQGLVVMGNGVMARKASRMIRLVYDCDAEKSAHDWASKCIDEDSTQTMYTENRYTINDTSVTVQAAAYKSVWIWWEEIKNKNMLQLAGQTNLYYNHLGLKHFAKMAWDTQKKIGCSVVTCPSFVNVVCHYSGANVGEGLQIYKMGPSCARCSEQGTTTCVSGLCELEGTSSFHTYI</sequence>
<dbReference type="SMART" id="SM00198">
    <property type="entry name" value="SCP"/>
    <property type="match status" value="2"/>
</dbReference>
<dbReference type="EMBL" id="CATQJL010000001">
    <property type="protein sequence ID" value="CAJ0591608.1"/>
    <property type="molecule type" value="Genomic_DNA"/>
</dbReference>
<proteinExistence type="predicted"/>
<dbReference type="InterPro" id="IPR035940">
    <property type="entry name" value="CAP_sf"/>
</dbReference>
<protein>
    <recommendedName>
        <fullName evidence="1">SCP domain-containing protein</fullName>
    </recommendedName>
</protein>
<dbReference type="Proteomes" id="UP001176961">
    <property type="component" value="Unassembled WGS sequence"/>
</dbReference>